<dbReference type="GO" id="GO:0005524">
    <property type="term" value="F:ATP binding"/>
    <property type="evidence" value="ECO:0007669"/>
    <property type="project" value="InterPro"/>
</dbReference>
<evidence type="ECO:0000313" key="2">
    <source>
        <dbReference type="EMBL" id="GMR57128.1"/>
    </source>
</evidence>
<feature type="domain" description="ABC transporter" evidence="1">
    <location>
        <begin position="45"/>
        <end position="141"/>
    </location>
</feature>
<dbReference type="GO" id="GO:0020037">
    <property type="term" value="F:heme binding"/>
    <property type="evidence" value="ECO:0007669"/>
    <property type="project" value="TreeGrafter"/>
</dbReference>
<dbReference type="InterPro" id="IPR003439">
    <property type="entry name" value="ABC_transporter-like_ATP-bd"/>
</dbReference>
<dbReference type="Proteomes" id="UP001328107">
    <property type="component" value="Unassembled WGS sequence"/>
</dbReference>
<organism evidence="2 3">
    <name type="scientific">Pristionchus mayeri</name>
    <dbReference type="NCBI Taxonomy" id="1317129"/>
    <lineage>
        <taxon>Eukaryota</taxon>
        <taxon>Metazoa</taxon>
        <taxon>Ecdysozoa</taxon>
        <taxon>Nematoda</taxon>
        <taxon>Chromadorea</taxon>
        <taxon>Rhabditida</taxon>
        <taxon>Rhabditina</taxon>
        <taxon>Diplogasteromorpha</taxon>
        <taxon>Diplogasteroidea</taxon>
        <taxon>Neodiplogasteridae</taxon>
        <taxon>Pristionchus</taxon>
    </lineage>
</organism>
<dbReference type="InterPro" id="IPR027417">
    <property type="entry name" value="P-loop_NTPase"/>
</dbReference>
<dbReference type="EMBL" id="BTRK01000006">
    <property type="protein sequence ID" value="GMR57128.1"/>
    <property type="molecule type" value="Genomic_DNA"/>
</dbReference>
<evidence type="ECO:0000259" key="1">
    <source>
        <dbReference type="Pfam" id="PF00005"/>
    </source>
</evidence>
<dbReference type="GO" id="GO:0005774">
    <property type="term" value="C:vacuolar membrane"/>
    <property type="evidence" value="ECO:0007669"/>
    <property type="project" value="TreeGrafter"/>
</dbReference>
<dbReference type="PANTHER" id="PTHR24221">
    <property type="entry name" value="ATP-BINDING CASSETTE SUB-FAMILY B"/>
    <property type="match status" value="1"/>
</dbReference>
<dbReference type="SUPFAM" id="SSF52540">
    <property type="entry name" value="P-loop containing nucleoside triphosphate hydrolases"/>
    <property type="match status" value="1"/>
</dbReference>
<keyword evidence="3" id="KW-1185">Reference proteome</keyword>
<reference evidence="3" key="1">
    <citation type="submission" date="2022-10" db="EMBL/GenBank/DDBJ databases">
        <title>Genome assembly of Pristionchus species.</title>
        <authorList>
            <person name="Yoshida K."/>
            <person name="Sommer R.J."/>
        </authorList>
    </citation>
    <scope>NUCLEOTIDE SEQUENCE [LARGE SCALE GENOMIC DNA]</scope>
    <source>
        <strain evidence="3">RS5460</strain>
    </source>
</reference>
<comment type="caution">
    <text evidence="2">The sequence shown here is derived from an EMBL/GenBank/DDBJ whole genome shotgun (WGS) entry which is preliminary data.</text>
</comment>
<evidence type="ECO:0000313" key="3">
    <source>
        <dbReference type="Proteomes" id="UP001328107"/>
    </source>
</evidence>
<gene>
    <name evidence="2" type="ORF">PMAYCL1PPCAC_27323</name>
</gene>
<dbReference type="GO" id="GO:0016887">
    <property type="term" value="F:ATP hydrolysis activity"/>
    <property type="evidence" value="ECO:0007669"/>
    <property type="project" value="InterPro"/>
</dbReference>
<name>A0AAN5D5W8_9BILA</name>
<feature type="non-terminal residue" evidence="2">
    <location>
        <position position="1"/>
    </location>
</feature>
<dbReference type="InterPro" id="IPR039421">
    <property type="entry name" value="Type_1_exporter"/>
</dbReference>
<accession>A0AAN5D5W8</accession>
<dbReference type="PANTHER" id="PTHR24221:SF654">
    <property type="entry name" value="ATP-BINDING CASSETTE SUB-FAMILY B MEMBER 6"/>
    <property type="match status" value="1"/>
</dbReference>
<protein>
    <recommendedName>
        <fullName evidence="1">ABC transporter domain-containing protein</fullName>
    </recommendedName>
</protein>
<proteinExistence type="predicted"/>
<dbReference type="AlphaFoldDB" id="A0AAN5D5W8"/>
<sequence length="158" mass="17388">EQMFDLMAEDVDVKDAPDAAEYRLSDGRIDVRDLSFEYHAGKQVLERVSFSVSSGETVAIVGTSGSGKSTIVRLLFRLFEAGSGSIEYDGSEFRNLRMASLRKQIGIVPQDAVLFNDTIRYNIRFGRLSASDVEEAAKSAMIHDKILSLPNGYDTVVG</sequence>
<dbReference type="Gene3D" id="3.40.50.300">
    <property type="entry name" value="P-loop containing nucleotide triphosphate hydrolases"/>
    <property type="match status" value="1"/>
</dbReference>
<dbReference type="GO" id="GO:0015439">
    <property type="term" value="F:ABC-type heme transporter activity"/>
    <property type="evidence" value="ECO:0007669"/>
    <property type="project" value="TreeGrafter"/>
</dbReference>
<dbReference type="Pfam" id="PF00005">
    <property type="entry name" value="ABC_tran"/>
    <property type="match status" value="1"/>
</dbReference>